<dbReference type="SUPFAM" id="SSF52833">
    <property type="entry name" value="Thioredoxin-like"/>
    <property type="match status" value="1"/>
</dbReference>
<evidence type="ECO:0000256" key="2">
    <source>
        <dbReference type="SAM" id="Phobius"/>
    </source>
</evidence>
<feature type="transmembrane region" description="Helical" evidence="2">
    <location>
        <begin position="7"/>
        <end position="27"/>
    </location>
</feature>
<dbReference type="PANTHER" id="PTHR34573:SF1">
    <property type="entry name" value="VITAMIN K EPOXIDE REDUCTASE DOMAIN-CONTAINING PROTEIN"/>
    <property type="match status" value="1"/>
</dbReference>
<keyword evidence="2" id="KW-0812">Transmembrane</keyword>
<accession>A0A1F5E8C9</accession>
<feature type="compositionally biased region" description="Polar residues" evidence="1">
    <location>
        <begin position="35"/>
        <end position="51"/>
    </location>
</feature>
<dbReference type="AlphaFoldDB" id="A0A1F5E8C9"/>
<feature type="region of interest" description="Disordered" evidence="1">
    <location>
        <begin position="31"/>
        <end position="53"/>
    </location>
</feature>
<keyword evidence="2" id="KW-1133">Transmembrane helix</keyword>
<evidence type="ECO:0000256" key="1">
    <source>
        <dbReference type="SAM" id="MobiDB-lite"/>
    </source>
</evidence>
<evidence type="ECO:0000313" key="4">
    <source>
        <dbReference type="Proteomes" id="UP000178583"/>
    </source>
</evidence>
<reference evidence="3 4" key="1">
    <citation type="journal article" date="2016" name="Nat. Commun.">
        <title>Thousands of microbial genomes shed light on interconnected biogeochemical processes in an aquifer system.</title>
        <authorList>
            <person name="Anantharaman K."/>
            <person name="Brown C.T."/>
            <person name="Hug L.A."/>
            <person name="Sharon I."/>
            <person name="Castelle C.J."/>
            <person name="Probst A.J."/>
            <person name="Thomas B.C."/>
            <person name="Singh A."/>
            <person name="Wilkins M.J."/>
            <person name="Karaoz U."/>
            <person name="Brodie E.L."/>
            <person name="Williams K.H."/>
            <person name="Hubbard S.S."/>
            <person name="Banfield J.F."/>
        </authorList>
    </citation>
    <scope>NUCLEOTIDE SEQUENCE [LARGE SCALE GENOMIC DNA]</scope>
</reference>
<organism evidence="3 4">
    <name type="scientific">Candidatus Berkelbacteria bacterium RIFOXYA2_FULL_43_10</name>
    <dbReference type="NCBI Taxonomy" id="1797472"/>
    <lineage>
        <taxon>Bacteria</taxon>
        <taxon>Candidatus Berkelbacteria</taxon>
    </lineage>
</organism>
<proteinExistence type="predicted"/>
<dbReference type="EMBL" id="MEZY01000032">
    <property type="protein sequence ID" value="OGD63667.1"/>
    <property type="molecule type" value="Genomic_DNA"/>
</dbReference>
<keyword evidence="2" id="KW-0472">Membrane</keyword>
<sequence length="154" mass="16788">MEKRKTMLFVGVAVIVVLAGLAVVFYGEKKAGDNGKSTSQSEEGSVAGTSTSEDDAYKEALAKDLAAKGMVMYGAYWCTHCNNQKETFGDAFQYIDYVECDPKGENANPDECAAQGVDGYPTWIYQGVKYSGEQSLEKLAQIVGFEYQTRNNAD</sequence>
<dbReference type="PANTHER" id="PTHR34573">
    <property type="entry name" value="VKC DOMAIN-CONTAINING PROTEIN"/>
    <property type="match status" value="1"/>
</dbReference>
<dbReference type="Gene3D" id="3.40.30.10">
    <property type="entry name" value="Glutaredoxin"/>
    <property type="match status" value="1"/>
</dbReference>
<gene>
    <name evidence="3" type="ORF">A2215_02030</name>
</gene>
<dbReference type="InterPro" id="IPR036249">
    <property type="entry name" value="Thioredoxin-like_sf"/>
</dbReference>
<comment type="caution">
    <text evidence="3">The sequence shown here is derived from an EMBL/GenBank/DDBJ whole genome shotgun (WGS) entry which is preliminary data.</text>
</comment>
<name>A0A1F5E8C9_9BACT</name>
<dbReference type="Proteomes" id="UP000178583">
    <property type="component" value="Unassembled WGS sequence"/>
</dbReference>
<dbReference type="STRING" id="1797472.A2215_02030"/>
<protein>
    <submittedName>
        <fullName evidence="3">Uncharacterized protein</fullName>
    </submittedName>
</protein>
<evidence type="ECO:0000313" key="3">
    <source>
        <dbReference type="EMBL" id="OGD63667.1"/>
    </source>
</evidence>